<evidence type="ECO:0000313" key="2">
    <source>
        <dbReference type="EMBL" id="KEO73654.1"/>
    </source>
</evidence>
<dbReference type="PANTHER" id="PTHR40254">
    <property type="entry name" value="BLR0577 PROTEIN"/>
    <property type="match status" value="1"/>
</dbReference>
<dbReference type="InterPro" id="IPR036188">
    <property type="entry name" value="FAD/NAD-bd_sf"/>
</dbReference>
<dbReference type="InterPro" id="IPR052189">
    <property type="entry name" value="L-asp_N-monooxygenase_NS-form"/>
</dbReference>
<dbReference type="AlphaFoldDB" id="A0A074KXJ6"/>
<dbReference type="InterPro" id="IPR038732">
    <property type="entry name" value="HpyO/CreE_NAD-binding"/>
</dbReference>
<organism evidence="2 3">
    <name type="scientific">Anditalea andensis</name>
    <dbReference type="NCBI Taxonomy" id="1048983"/>
    <lineage>
        <taxon>Bacteria</taxon>
        <taxon>Pseudomonadati</taxon>
        <taxon>Bacteroidota</taxon>
        <taxon>Cytophagia</taxon>
        <taxon>Cytophagales</taxon>
        <taxon>Cytophagaceae</taxon>
        <taxon>Anditalea</taxon>
    </lineage>
</organism>
<dbReference type="EMBL" id="JMIH01000021">
    <property type="protein sequence ID" value="KEO73654.1"/>
    <property type="molecule type" value="Genomic_DNA"/>
</dbReference>
<sequence length="502" mass="56328">MKNICIVGGGACGVAAFIELFIQITTQDLKDKVAIQIIEKSSKAGYGLAFGSEEKGHLLNTQSELMGIYSREVNHFTEWLSENADKARGKVEDTGDIESAYTSRIMYGDYLYEQFTYYLNKAKVLGIEANLVCDEAYDVDYEDNKFIVSLQHGDPIKCDYIILALGNPEATNFKSFEKYPQFLNTPWPSHKVLELVDPEDHVGILGSSLSGIDTIMTLVDNGHKGKISCFSIEGLLPRVQPVHNKDIEREILTLNNVHKIKREHFRAPRVTEIFRLFMQEVEKQYGKRLDWKKLDRMGGDPYDFLKEDIAAAEKGGDPLLNVAYSLRYDAATLWSWLTRDQKNLFKKWLGPQWTINRHGMPLANAKKLLPLFESGTLNVFAEVGEINNDGVGFQVSYGSDNIQNVDKLINATGSPSKLEAMDCTLTSNLVKKGLIRPYEGGGALINELTMESLNSKSINGIYATGHMVNGMLLDVNAVWYNVRSISSLTKDIIFKVRYGEDS</sequence>
<evidence type="ECO:0000313" key="3">
    <source>
        <dbReference type="Proteomes" id="UP000027821"/>
    </source>
</evidence>
<dbReference type="eggNOG" id="COG4529">
    <property type="taxonomic scope" value="Bacteria"/>
</dbReference>
<dbReference type="PANTHER" id="PTHR40254:SF1">
    <property type="entry name" value="BLR0577 PROTEIN"/>
    <property type="match status" value="1"/>
</dbReference>
<gene>
    <name evidence="2" type="ORF">EL17_12205</name>
</gene>
<protein>
    <recommendedName>
        <fullName evidence="1">FAD-dependent urate hydroxylase HpyO/Asp monooxygenase CreE-like FAD/NAD(P)-binding domain-containing protein</fullName>
    </recommendedName>
</protein>
<dbReference type="STRING" id="1048983.EL17_12205"/>
<dbReference type="RefSeq" id="WP_035074594.1">
    <property type="nucleotide sequence ID" value="NZ_JMIH01000021.1"/>
</dbReference>
<dbReference type="Pfam" id="PF13454">
    <property type="entry name" value="NAD_binding_9"/>
    <property type="match status" value="1"/>
</dbReference>
<dbReference type="SUPFAM" id="SSF51905">
    <property type="entry name" value="FAD/NAD(P)-binding domain"/>
    <property type="match status" value="1"/>
</dbReference>
<dbReference type="Proteomes" id="UP000027821">
    <property type="component" value="Unassembled WGS sequence"/>
</dbReference>
<keyword evidence="3" id="KW-1185">Reference proteome</keyword>
<accession>A0A074KXJ6</accession>
<name>A0A074KXJ6_9BACT</name>
<reference evidence="2 3" key="1">
    <citation type="submission" date="2014-04" db="EMBL/GenBank/DDBJ databases">
        <title>Characterization and application of a salt tolerant electro-active bacterium.</title>
        <authorList>
            <person name="Yang L."/>
            <person name="Wei S."/>
            <person name="Tay Q.X.M."/>
        </authorList>
    </citation>
    <scope>NUCLEOTIDE SEQUENCE [LARGE SCALE GENOMIC DNA]</scope>
    <source>
        <strain evidence="2 3">LY1</strain>
    </source>
</reference>
<evidence type="ECO:0000259" key="1">
    <source>
        <dbReference type="Pfam" id="PF13454"/>
    </source>
</evidence>
<comment type="caution">
    <text evidence="2">The sequence shown here is derived from an EMBL/GenBank/DDBJ whole genome shotgun (WGS) entry which is preliminary data.</text>
</comment>
<dbReference type="Gene3D" id="3.50.50.60">
    <property type="entry name" value="FAD/NAD(P)-binding domain"/>
    <property type="match status" value="2"/>
</dbReference>
<proteinExistence type="predicted"/>
<dbReference type="OrthoDB" id="6309046at2"/>
<feature type="domain" description="FAD-dependent urate hydroxylase HpyO/Asp monooxygenase CreE-like FAD/NAD(P)-binding" evidence="1">
    <location>
        <begin position="6"/>
        <end position="167"/>
    </location>
</feature>